<organism evidence="2 3">
    <name type="scientific">Rhizophagus irregularis</name>
    <dbReference type="NCBI Taxonomy" id="588596"/>
    <lineage>
        <taxon>Eukaryota</taxon>
        <taxon>Fungi</taxon>
        <taxon>Fungi incertae sedis</taxon>
        <taxon>Mucoromycota</taxon>
        <taxon>Glomeromycotina</taxon>
        <taxon>Glomeromycetes</taxon>
        <taxon>Glomerales</taxon>
        <taxon>Glomeraceae</taxon>
        <taxon>Rhizophagus</taxon>
    </lineage>
</organism>
<dbReference type="AlphaFoldDB" id="A0A2I1GIT0"/>
<gene>
    <name evidence="2" type="ORF">RhiirA4_461378</name>
</gene>
<dbReference type="Proteomes" id="UP000234323">
    <property type="component" value="Unassembled WGS sequence"/>
</dbReference>
<evidence type="ECO:0000313" key="2">
    <source>
        <dbReference type="EMBL" id="PKY46501.1"/>
    </source>
</evidence>
<evidence type="ECO:0000313" key="3">
    <source>
        <dbReference type="Proteomes" id="UP000234323"/>
    </source>
</evidence>
<keyword evidence="3" id="KW-1185">Reference proteome</keyword>
<comment type="caution">
    <text evidence="2">The sequence shown here is derived from an EMBL/GenBank/DDBJ whole genome shotgun (WGS) entry which is preliminary data.</text>
</comment>
<sequence length="244" mass="28747">MKNMKNYKKETLRLFPGPQEIGSKFQDPEETHHHLSDSQKIGQDPEETLHLLPDPQEIGAKFQDPEETHHHLSDPQKIGQDPEETLHLLPDPQEVGAKFQEAEAKFHEAEAKLQEAHEIEAKKKEETIMKIWFEFYINIIRNSDNPYIFIAEIMELRLTVSELSKEIKEVQEVQAHNQDQTAIKHRLRIRSSLSPKPLEYTKRFRKNMKPMDHRYKKSFRDEVVQILKGLDSSLSIDLFDYKKK</sequence>
<name>A0A2I1GIT0_9GLOM</name>
<feature type="compositionally biased region" description="Basic and acidic residues" evidence="1">
    <location>
        <begin position="63"/>
        <end position="74"/>
    </location>
</feature>
<reference evidence="2 3" key="1">
    <citation type="submission" date="2015-10" db="EMBL/GenBank/DDBJ databases">
        <title>Genome analyses suggest a sexual origin of heterokaryosis in a supposedly ancient asexual fungus.</title>
        <authorList>
            <person name="Ropars J."/>
            <person name="Sedzielewska K."/>
            <person name="Noel J."/>
            <person name="Charron P."/>
            <person name="Farinelli L."/>
            <person name="Marton T."/>
            <person name="Kruger M."/>
            <person name="Pelin A."/>
            <person name="Brachmann A."/>
            <person name="Corradi N."/>
        </authorList>
    </citation>
    <scope>NUCLEOTIDE SEQUENCE [LARGE SCALE GENOMIC DNA]</scope>
    <source>
        <strain evidence="2 3">A4</strain>
    </source>
</reference>
<accession>A0A2I1GIT0</accession>
<feature type="region of interest" description="Disordered" evidence="1">
    <location>
        <begin position="1"/>
        <end position="83"/>
    </location>
</feature>
<proteinExistence type="predicted"/>
<dbReference type="EMBL" id="LLXI01000459">
    <property type="protein sequence ID" value="PKY46501.1"/>
    <property type="molecule type" value="Genomic_DNA"/>
</dbReference>
<dbReference type="VEuPathDB" id="FungiDB:FUN_012509"/>
<dbReference type="VEuPathDB" id="FungiDB:RhiirA1_401463"/>
<protein>
    <submittedName>
        <fullName evidence="2">Uncharacterized protein</fullName>
    </submittedName>
</protein>
<feature type="compositionally biased region" description="Basic and acidic residues" evidence="1">
    <location>
        <begin position="26"/>
        <end position="37"/>
    </location>
</feature>
<evidence type="ECO:0000256" key="1">
    <source>
        <dbReference type="SAM" id="MobiDB-lite"/>
    </source>
</evidence>